<feature type="coiled-coil region" evidence="7">
    <location>
        <begin position="800"/>
        <end position="834"/>
    </location>
</feature>
<keyword evidence="5 9" id="KW-1133">Transmembrane helix</keyword>
<comment type="subcellular location">
    <subcellularLocation>
        <location evidence="1">Membrane</location>
        <topology evidence="1">Single-pass type I membrane protein</topology>
    </subcellularLocation>
</comment>
<gene>
    <name evidence="12" type="ORF">BBP00_00000734</name>
</gene>
<keyword evidence="7" id="KW-0175">Coiled coil</keyword>
<protein>
    <recommendedName>
        <fullName evidence="11">GOLD domain-containing protein</fullName>
    </recommendedName>
</protein>
<feature type="domain" description="GOLD" evidence="11">
    <location>
        <begin position="32"/>
        <end position="144"/>
    </location>
</feature>
<dbReference type="GO" id="GO:0016020">
    <property type="term" value="C:membrane"/>
    <property type="evidence" value="ECO:0007669"/>
    <property type="project" value="UniProtKB-SubCell"/>
</dbReference>
<evidence type="ECO:0000256" key="5">
    <source>
        <dbReference type="ARBA" id="ARBA00022989"/>
    </source>
</evidence>
<accession>A0A3F2S2L5</accession>
<feature type="coiled-coil region" evidence="7">
    <location>
        <begin position="343"/>
        <end position="485"/>
    </location>
</feature>
<keyword evidence="3 9" id="KW-0812">Transmembrane</keyword>
<evidence type="ECO:0000256" key="6">
    <source>
        <dbReference type="ARBA" id="ARBA00023136"/>
    </source>
</evidence>
<dbReference type="Pfam" id="PF01105">
    <property type="entry name" value="EMP24_GP25L"/>
    <property type="match status" value="1"/>
</dbReference>
<feature type="coiled-coil region" evidence="7">
    <location>
        <begin position="679"/>
        <end position="706"/>
    </location>
</feature>
<evidence type="ECO:0000313" key="13">
    <source>
        <dbReference type="Proteomes" id="UP000277300"/>
    </source>
</evidence>
<keyword evidence="6 9" id="KW-0472">Membrane</keyword>
<feature type="transmembrane region" description="Helical" evidence="9">
    <location>
        <begin position="177"/>
        <end position="194"/>
    </location>
</feature>
<evidence type="ECO:0000313" key="12">
    <source>
        <dbReference type="EMBL" id="RLN68922.1"/>
    </source>
</evidence>
<feature type="chain" id="PRO_5017561611" description="GOLD domain-containing protein" evidence="10">
    <location>
        <begin position="23"/>
        <end position="956"/>
    </location>
</feature>
<evidence type="ECO:0000256" key="4">
    <source>
        <dbReference type="ARBA" id="ARBA00022729"/>
    </source>
</evidence>
<dbReference type="InterPro" id="IPR015720">
    <property type="entry name" value="Emp24-like"/>
</dbReference>
<evidence type="ECO:0000256" key="10">
    <source>
        <dbReference type="SAM" id="SignalP"/>
    </source>
</evidence>
<feature type="compositionally biased region" description="Acidic residues" evidence="8">
    <location>
        <begin position="218"/>
        <end position="246"/>
    </location>
</feature>
<name>A0A3F2S2L5_9STRA</name>
<evidence type="ECO:0000256" key="9">
    <source>
        <dbReference type="SAM" id="Phobius"/>
    </source>
</evidence>
<keyword evidence="4 10" id="KW-0732">Signal</keyword>
<comment type="caution">
    <text evidence="12">The sequence shown here is derived from an EMBL/GenBank/DDBJ whole genome shotgun (WGS) entry which is preliminary data.</text>
</comment>
<dbReference type="EMBL" id="MBDO02000009">
    <property type="protein sequence ID" value="RLN68922.1"/>
    <property type="molecule type" value="Genomic_DNA"/>
</dbReference>
<dbReference type="SMART" id="SM01190">
    <property type="entry name" value="EMP24_GP25L"/>
    <property type="match status" value="1"/>
</dbReference>
<feature type="region of interest" description="Disordered" evidence="8">
    <location>
        <begin position="202"/>
        <end position="279"/>
    </location>
</feature>
<evidence type="ECO:0000256" key="2">
    <source>
        <dbReference type="ARBA" id="ARBA00007104"/>
    </source>
</evidence>
<dbReference type="PROSITE" id="PS50866">
    <property type="entry name" value="GOLD"/>
    <property type="match status" value="1"/>
</dbReference>
<evidence type="ECO:0000256" key="7">
    <source>
        <dbReference type="SAM" id="Coils"/>
    </source>
</evidence>
<dbReference type="AlphaFoldDB" id="A0A3F2S2L5"/>
<comment type="similarity">
    <text evidence="2">Belongs to the EMP24/GP25L family.</text>
</comment>
<feature type="signal peptide" evidence="10">
    <location>
        <begin position="1"/>
        <end position="22"/>
    </location>
</feature>
<feature type="compositionally biased region" description="Basic and acidic residues" evidence="8">
    <location>
        <begin position="250"/>
        <end position="270"/>
    </location>
</feature>
<organism evidence="12 13">
    <name type="scientific">Phytophthora kernoviae</name>
    <dbReference type="NCBI Taxonomy" id="325452"/>
    <lineage>
        <taxon>Eukaryota</taxon>
        <taxon>Sar</taxon>
        <taxon>Stramenopiles</taxon>
        <taxon>Oomycota</taxon>
        <taxon>Peronosporomycetes</taxon>
        <taxon>Peronosporales</taxon>
        <taxon>Peronosporaceae</taxon>
        <taxon>Phytophthora</taxon>
    </lineage>
</organism>
<dbReference type="OrthoDB" id="1929172at2759"/>
<reference evidence="12 13" key="1">
    <citation type="submission" date="2018-07" db="EMBL/GenBank/DDBJ databases">
        <title>Genome sequencing of oomycete isolates from Chile give support for New Zealand origin for Phytophthora kernoviae and make available the first Nothophytophthora sp. genome.</title>
        <authorList>
            <person name="Studholme D.J."/>
            <person name="Sanfuentes E."/>
            <person name="Panda P."/>
            <person name="Hill R."/>
            <person name="Sambles C."/>
            <person name="Grant M."/>
            <person name="Williams N.M."/>
            <person name="Mcdougal R.L."/>
        </authorList>
    </citation>
    <scope>NUCLEOTIDE SEQUENCE [LARGE SCALE GENOMIC DNA]</scope>
    <source>
        <strain evidence="12">Chile6</strain>
    </source>
</reference>
<dbReference type="Proteomes" id="UP000277300">
    <property type="component" value="Unassembled WGS sequence"/>
</dbReference>
<sequence length="956" mass="108656">MAATRSLLALLLLTLSAISLDAVQFEVKRKGEKCLSDEVAQGSLVVVHYNVIGGVRGQSNVALSITDPLRKFLKQDANIDTSSDDIHKFSFTADAGGNYAVCFANSNDKPVRVMMDFKHGVEAKDYTEVAKREHLMPVEKELRKMEDTVDEIHREMLYMREREAMMRNTNESTNSRVLWFSFFSIVVLLGMGVWQRVMSDFQGTTSSPSSDGERYAFDDDYEGGPDWETAPDNDDEDGGESDDNDAFSDPSRDHDPEDGKDDGKPHREGDGSDEDEADGDFEDAWLDDYLPGESAEASDDWRASLHHIEEIESQEESDTPGGAVRAEGHCTVKLCAVVISARMEKAQDASTTDQERLRNLNEKLQQMNEKMAQLNEKQLQLDTVERENRSLREETQNHEMQALSSNELIKTLRDQLALTSKSEEQLKLQTKQLMEQNQSLQSDLLEKIAAETTKFQKMARLSAENESLVEELERKENAVSDRELEQRQRMRGLIIRRLLRSKIRDVLQSAVFQWSGAARKETAVHTQALTLLSSVDHRLVLKLKAAAFNKLKHFGIANVHIDTARKFLASLNAAKQETKTCRVSLGLMHLDHLTDHWERRQAAKTFSKLKHAQRQHSMLTQSLELGGSKLQLMILAHNKMTTRRAMSKWQFATKRDSNHENIGRAHQLEANLAEAKECVFSLSRAKNKLEEKLQASRDEAQRLTGELTESGSELQLVKHGFVTTVIRDAERAWIRTMLTQWRIQTHVSTVTKELRLQVEMAELKATERDKYSKSLDDYSRVLRSDLERFQFFSLDKRITVDVLSKKLLREEERYRHMEERHVALEEKAHALKSQLASFVEWDGLALPFSVLALCKDAAVTNLREIFLLHAAGNTGVVEEGGITKGMNGETPSPRLAMPSLVRLLEYSTLLEEKVIEREVIAERLTRHLPPYAVERGLLFADFITGLNQFLTEQKCP</sequence>
<dbReference type="PANTHER" id="PTHR22811">
    <property type="entry name" value="TRANSMEMBRANE EMP24 DOMAIN-CONTAINING PROTEIN"/>
    <property type="match status" value="1"/>
</dbReference>
<proteinExistence type="inferred from homology"/>
<evidence type="ECO:0000256" key="1">
    <source>
        <dbReference type="ARBA" id="ARBA00004479"/>
    </source>
</evidence>
<evidence type="ECO:0000256" key="8">
    <source>
        <dbReference type="SAM" id="MobiDB-lite"/>
    </source>
</evidence>
<dbReference type="InterPro" id="IPR009038">
    <property type="entry name" value="GOLD_dom"/>
</dbReference>
<evidence type="ECO:0000259" key="11">
    <source>
        <dbReference type="PROSITE" id="PS50866"/>
    </source>
</evidence>
<evidence type="ECO:0000256" key="3">
    <source>
        <dbReference type="ARBA" id="ARBA00022692"/>
    </source>
</evidence>